<dbReference type="InterPro" id="IPR036188">
    <property type="entry name" value="FAD/NAD-bd_sf"/>
</dbReference>
<evidence type="ECO:0000313" key="7">
    <source>
        <dbReference type="Proteomes" id="UP000054383"/>
    </source>
</evidence>
<dbReference type="GO" id="GO:0071949">
    <property type="term" value="F:FAD binding"/>
    <property type="evidence" value="ECO:0007669"/>
    <property type="project" value="InterPro"/>
</dbReference>
<dbReference type="PANTHER" id="PTHR46972">
    <property type="entry name" value="MONOOXYGENASE ASQM-RELATED"/>
    <property type="match status" value="1"/>
</dbReference>
<evidence type="ECO:0000313" key="6">
    <source>
        <dbReference type="EMBL" id="CRG87549.1"/>
    </source>
</evidence>
<keyword evidence="4" id="KW-0503">Monooxygenase</keyword>
<reference evidence="6 7" key="1">
    <citation type="submission" date="2015-04" db="EMBL/GenBank/DDBJ databases">
        <authorList>
            <person name="Syromyatnikov M.Y."/>
            <person name="Popov V.N."/>
        </authorList>
    </citation>
    <scope>NUCLEOTIDE SEQUENCE [LARGE SCALE GENOMIC DNA]</scope>
    <source>
        <strain evidence="6">WF-38-12</strain>
    </source>
</reference>
<keyword evidence="3" id="KW-0560">Oxidoreductase</keyword>
<dbReference type="InterPro" id="IPR002938">
    <property type="entry name" value="FAD-bd"/>
</dbReference>
<dbReference type="Proteomes" id="UP000054383">
    <property type="component" value="Unassembled WGS sequence"/>
</dbReference>
<protein>
    <submittedName>
        <fullName evidence="6">3-(3-hydroxy-phenyl)propionate/3-hydroxycinnamic acid hydroxylase</fullName>
    </submittedName>
</protein>
<dbReference type="SUPFAM" id="SSF51905">
    <property type="entry name" value="FAD/NAD(P)-binding domain"/>
    <property type="match status" value="2"/>
</dbReference>
<dbReference type="OrthoDB" id="655030at2759"/>
<accession>A0A0U1LVY9</accession>
<dbReference type="STRING" id="28573.A0A0U1LVY9"/>
<keyword evidence="1" id="KW-0285">Flavoprotein</keyword>
<name>A0A0U1LVY9_TALIS</name>
<evidence type="ECO:0000256" key="4">
    <source>
        <dbReference type="ARBA" id="ARBA00023033"/>
    </source>
</evidence>
<evidence type="ECO:0000259" key="5">
    <source>
        <dbReference type="Pfam" id="PF01494"/>
    </source>
</evidence>
<keyword evidence="7" id="KW-1185">Reference proteome</keyword>
<organism evidence="6 7">
    <name type="scientific">Talaromyces islandicus</name>
    <name type="common">Penicillium islandicum</name>
    <dbReference type="NCBI Taxonomy" id="28573"/>
    <lineage>
        <taxon>Eukaryota</taxon>
        <taxon>Fungi</taxon>
        <taxon>Dikarya</taxon>
        <taxon>Ascomycota</taxon>
        <taxon>Pezizomycotina</taxon>
        <taxon>Eurotiomycetes</taxon>
        <taxon>Eurotiomycetidae</taxon>
        <taxon>Eurotiales</taxon>
        <taxon>Trichocomaceae</taxon>
        <taxon>Talaromyces</taxon>
        <taxon>Talaromyces sect. Islandici</taxon>
    </lineage>
</organism>
<dbReference type="GO" id="GO:0004497">
    <property type="term" value="F:monooxygenase activity"/>
    <property type="evidence" value="ECO:0007669"/>
    <property type="project" value="UniProtKB-KW"/>
</dbReference>
<dbReference type="PRINTS" id="PR00420">
    <property type="entry name" value="RNGMNOXGNASE"/>
</dbReference>
<gene>
    <name evidence="6" type="ORF">PISL3812_04567</name>
</gene>
<dbReference type="Gene3D" id="3.50.50.60">
    <property type="entry name" value="FAD/NAD(P)-binding domain"/>
    <property type="match status" value="2"/>
</dbReference>
<evidence type="ECO:0000256" key="1">
    <source>
        <dbReference type="ARBA" id="ARBA00022630"/>
    </source>
</evidence>
<evidence type="ECO:0000256" key="3">
    <source>
        <dbReference type="ARBA" id="ARBA00023002"/>
    </source>
</evidence>
<dbReference type="PANTHER" id="PTHR46972:SF1">
    <property type="entry name" value="FAD DEPENDENT OXIDOREDUCTASE DOMAIN-CONTAINING PROTEIN"/>
    <property type="match status" value="1"/>
</dbReference>
<dbReference type="AlphaFoldDB" id="A0A0U1LVY9"/>
<feature type="domain" description="FAD-binding" evidence="5">
    <location>
        <begin position="21"/>
        <end position="382"/>
    </location>
</feature>
<dbReference type="Pfam" id="PF01494">
    <property type="entry name" value="FAD_binding_3"/>
    <property type="match status" value="2"/>
</dbReference>
<proteinExistence type="predicted"/>
<evidence type="ECO:0000256" key="2">
    <source>
        <dbReference type="ARBA" id="ARBA00022827"/>
    </source>
</evidence>
<dbReference type="Gene3D" id="3.30.70.2450">
    <property type="match status" value="1"/>
</dbReference>
<feature type="domain" description="FAD-binding" evidence="5">
    <location>
        <begin position="450"/>
        <end position="799"/>
    </location>
</feature>
<dbReference type="EMBL" id="CVMT01000003">
    <property type="protein sequence ID" value="CRG87549.1"/>
    <property type="molecule type" value="Genomic_DNA"/>
</dbReference>
<sequence>MTAPVSTPGNRPSRSRGPLDKVIVVGAGPVGLIIALRLATVGIRVDVIEKNEKIDDKPRAVAYHGSALAVIKRTVVYKEAAELAFFGKGICWRKPLVPDGEGGMRLGDIIASLAFASNHETQDAHGNGVLYLPQSKLAKLFYKAALQTGLVNVYFNRELSEIHDSDDSVTVVAKTPGGDEETLNGMFLVGADGGKSTVRRVLDIPFKGHSLPERIVAIDVLLEDKNLDPMFPASMVIHPVNFGLVMPLEPVEPGKKTLYRCSIAIDPNETQSDDEIRSDSNLKSLLNRFAPGPRPLETEVVNSSVFRSHQVCALTMRKGRCVLAGDAAHLNNPFGALGLTTGLLDADALADALDLIINEDKPVDILDLYSDERTRVFQTFVDPMSSHNMLRCANDPETATQDWFLRALINKTPDILEGNHFSPTENYPSGVDLGLLGFPRDLKHVFMAPDIAIVGGGPCGLVLAGMLEQQGINYVVYERSAEDTPPRGGCLDIHRSSGQHALKEAGCFEEFKKYARGGYATIHSLWDHRGNKLFSFGEGRDSPEIDRSQLQRTLLSVIPKSKLRWSAAVKGAHRNDNGDVVLEFEDGTLATDFKLVVGTDGVRSKIRQLVTPAEPKYSDIIFLTMFIRPSNPYHTTLEQLAGQGPMVICGRSTMIWAQRQGYSHYRIDFGWKGPADFPAAGEVDLADDDAVKRFLLQDKYFGGHTPQLHEMIRAATGPYRTWPLYYFPVEELNWESAPGVTLVGDAAHVTTPFVGDGVNCAMRNALVLARKIKELGITAEAVADYEQEMFPYAQDVISRSVASGELFLAWDSPKGLMENLASASPLFHIQQDC</sequence>
<keyword evidence="2" id="KW-0274">FAD</keyword>